<organism evidence="1 2">
    <name type="scientific">Neoroseomonas terrae</name>
    <dbReference type="NCBI Taxonomy" id="424799"/>
    <lineage>
        <taxon>Bacteria</taxon>
        <taxon>Pseudomonadati</taxon>
        <taxon>Pseudomonadota</taxon>
        <taxon>Alphaproteobacteria</taxon>
        <taxon>Acetobacterales</taxon>
        <taxon>Acetobacteraceae</taxon>
        <taxon>Neoroseomonas</taxon>
    </lineage>
</organism>
<evidence type="ECO:0008006" key="3">
    <source>
        <dbReference type="Google" id="ProtNLM"/>
    </source>
</evidence>
<dbReference type="InterPro" id="IPR014710">
    <property type="entry name" value="RmlC-like_jellyroll"/>
</dbReference>
<keyword evidence="2" id="KW-1185">Reference proteome</keyword>
<evidence type="ECO:0000313" key="2">
    <source>
        <dbReference type="Proteomes" id="UP000698752"/>
    </source>
</evidence>
<dbReference type="Proteomes" id="UP000698752">
    <property type="component" value="Unassembled WGS sequence"/>
</dbReference>
<comment type="caution">
    <text evidence="1">The sequence shown here is derived from an EMBL/GenBank/DDBJ whole genome shotgun (WGS) entry which is preliminary data.</text>
</comment>
<name>A0ABS5EJ87_9PROT</name>
<protein>
    <recommendedName>
        <fullName evidence="3">Cupin</fullName>
    </recommendedName>
</protein>
<dbReference type="RefSeq" id="WP_211869762.1">
    <property type="nucleotide sequence ID" value="NZ_JAAEDI010000016.1"/>
</dbReference>
<reference evidence="2" key="1">
    <citation type="journal article" date="2021" name="Syst. Appl. Microbiol.">
        <title>Roseomonas hellenica sp. nov., isolated from roots of wild-growing Alkanna tinctoria.</title>
        <authorList>
            <person name="Rat A."/>
            <person name="Naranjo H.D."/>
            <person name="Lebbe L."/>
            <person name="Cnockaert M."/>
            <person name="Krigas N."/>
            <person name="Grigoriadou K."/>
            <person name="Maloupa E."/>
            <person name="Willems A."/>
        </authorList>
    </citation>
    <scope>NUCLEOTIDE SEQUENCE [LARGE SCALE GENOMIC DNA]</scope>
    <source>
        <strain evidence="2">LMG 31159</strain>
    </source>
</reference>
<accession>A0ABS5EJ87</accession>
<dbReference type="InterPro" id="IPR011051">
    <property type="entry name" value="RmlC_Cupin_sf"/>
</dbReference>
<proteinExistence type="predicted"/>
<dbReference type="SUPFAM" id="SSF51182">
    <property type="entry name" value="RmlC-like cupins"/>
    <property type="match status" value="1"/>
</dbReference>
<evidence type="ECO:0000313" key="1">
    <source>
        <dbReference type="EMBL" id="MBR0651092.1"/>
    </source>
</evidence>
<gene>
    <name evidence="1" type="ORF">GXW78_15570</name>
</gene>
<sequence>MPMTLDDFVARARAALKSHPGLEGRIIVCDLVSEALKDTAFVTAHINDKTPERQVLYEDPELGFTVLAHVYHDAKTSAPHDHGPSWAIYGQAAGETIMTDWECLARPTESTPGKAKRIKDYAMKPGDAYLYEPGILHSPRRDGPTRLLRIEGVNMERVTRLPYQAVDAAAA</sequence>
<dbReference type="EMBL" id="JAAEDI010000016">
    <property type="protein sequence ID" value="MBR0651092.1"/>
    <property type="molecule type" value="Genomic_DNA"/>
</dbReference>
<dbReference type="Gene3D" id="2.60.120.10">
    <property type="entry name" value="Jelly Rolls"/>
    <property type="match status" value="1"/>
</dbReference>